<evidence type="ECO:0000313" key="3">
    <source>
        <dbReference type="Proteomes" id="UP000656732"/>
    </source>
</evidence>
<feature type="compositionally biased region" description="Low complexity" evidence="1">
    <location>
        <begin position="52"/>
        <end position="65"/>
    </location>
</feature>
<accession>A0A918C243</accession>
<organism evidence="2 3">
    <name type="scientific">Streptomyces pilosus</name>
    <dbReference type="NCBI Taxonomy" id="28893"/>
    <lineage>
        <taxon>Bacteria</taxon>
        <taxon>Bacillati</taxon>
        <taxon>Actinomycetota</taxon>
        <taxon>Actinomycetes</taxon>
        <taxon>Kitasatosporales</taxon>
        <taxon>Streptomycetaceae</taxon>
        <taxon>Streptomyces</taxon>
    </lineage>
</organism>
<dbReference type="Proteomes" id="UP000656732">
    <property type="component" value="Unassembled WGS sequence"/>
</dbReference>
<dbReference type="AlphaFoldDB" id="A0A918C243"/>
<dbReference type="EMBL" id="BMTU01000013">
    <property type="protein sequence ID" value="GGR00132.1"/>
    <property type="molecule type" value="Genomic_DNA"/>
</dbReference>
<protein>
    <submittedName>
        <fullName evidence="2">Uncharacterized protein</fullName>
    </submittedName>
</protein>
<gene>
    <name evidence="2" type="ORF">GCM10010280_55240</name>
</gene>
<sequence>MAAAIRRGSVNTPAAYAGWRKTAQNMAVPCRFNPPGPGNKKAEPRSSVLGDPTPWTARATSRRTTPPAPGLPKAGFGAPPPGRRARLSSARTRPGRGPDAVRTLPRKVPGGGERATPNLNPGVAHQMADCATWA</sequence>
<name>A0A918C243_9ACTN</name>
<feature type="region of interest" description="Disordered" evidence="1">
    <location>
        <begin position="27"/>
        <end position="123"/>
    </location>
</feature>
<keyword evidence="3" id="KW-1185">Reference proteome</keyword>
<evidence type="ECO:0000256" key="1">
    <source>
        <dbReference type="SAM" id="MobiDB-lite"/>
    </source>
</evidence>
<reference evidence="2" key="1">
    <citation type="journal article" date="2014" name="Int. J. Syst. Evol. Microbiol.">
        <title>Complete genome sequence of Corynebacterium casei LMG S-19264T (=DSM 44701T), isolated from a smear-ripened cheese.</title>
        <authorList>
            <consortium name="US DOE Joint Genome Institute (JGI-PGF)"/>
            <person name="Walter F."/>
            <person name="Albersmeier A."/>
            <person name="Kalinowski J."/>
            <person name="Ruckert C."/>
        </authorList>
    </citation>
    <scope>NUCLEOTIDE SEQUENCE</scope>
    <source>
        <strain evidence="2">JCM 4403</strain>
    </source>
</reference>
<proteinExistence type="predicted"/>
<evidence type="ECO:0000313" key="2">
    <source>
        <dbReference type="EMBL" id="GGR00132.1"/>
    </source>
</evidence>
<comment type="caution">
    <text evidence="2">The sequence shown here is derived from an EMBL/GenBank/DDBJ whole genome shotgun (WGS) entry which is preliminary data.</text>
</comment>
<reference evidence="2" key="2">
    <citation type="submission" date="2020-09" db="EMBL/GenBank/DDBJ databases">
        <authorList>
            <person name="Sun Q."/>
            <person name="Ohkuma M."/>
        </authorList>
    </citation>
    <scope>NUCLEOTIDE SEQUENCE</scope>
    <source>
        <strain evidence="2">JCM 4403</strain>
    </source>
</reference>